<dbReference type="SUPFAM" id="SSF88713">
    <property type="entry name" value="Glycoside hydrolase/deacetylase"/>
    <property type="match status" value="1"/>
</dbReference>
<dbReference type="InterPro" id="IPR011013">
    <property type="entry name" value="Gal_mutarotase_sf_dom"/>
</dbReference>
<dbReference type="STRING" id="1079859.SAMN04515674_109142"/>
<dbReference type="PANTHER" id="PTHR46017">
    <property type="entry name" value="ALPHA-MANNOSIDASE 2C1"/>
    <property type="match status" value="1"/>
</dbReference>
<name>A0A1I5VIL5_9BACT</name>
<dbReference type="InterPro" id="IPR011330">
    <property type="entry name" value="Glyco_hydro/deAcase_b/a-brl"/>
</dbReference>
<evidence type="ECO:0000256" key="1">
    <source>
        <dbReference type="SAM" id="SignalP"/>
    </source>
</evidence>
<dbReference type="EMBL" id="FOXH01000009">
    <property type="protein sequence ID" value="SFQ07330.1"/>
    <property type="molecule type" value="Genomic_DNA"/>
</dbReference>
<evidence type="ECO:0000259" key="3">
    <source>
        <dbReference type="Pfam" id="PF17677"/>
    </source>
</evidence>
<dbReference type="OrthoDB" id="9772207at2"/>
<keyword evidence="5" id="KW-1185">Reference proteome</keyword>
<dbReference type="InterPro" id="IPR041147">
    <property type="entry name" value="GH38_C"/>
</dbReference>
<keyword evidence="4" id="KW-0378">Hydrolase</keyword>
<dbReference type="RefSeq" id="WP_092018162.1">
    <property type="nucleotide sequence ID" value="NZ_FOXH01000009.1"/>
</dbReference>
<reference evidence="4 5" key="1">
    <citation type="submission" date="2016-10" db="EMBL/GenBank/DDBJ databases">
        <authorList>
            <person name="de Groot N.N."/>
        </authorList>
    </citation>
    <scope>NUCLEOTIDE SEQUENCE [LARGE SCALE GENOMIC DNA]</scope>
    <source>
        <strain evidence="5">E92,LMG 26720,CCM 7988</strain>
    </source>
</reference>
<dbReference type="InterPro" id="IPR013780">
    <property type="entry name" value="Glyco_hydro_b"/>
</dbReference>
<keyword evidence="1" id="KW-0732">Signal</keyword>
<accession>A0A1I5VIL5</accession>
<dbReference type="Pfam" id="PF01074">
    <property type="entry name" value="Glyco_hydro_38N"/>
    <property type="match status" value="1"/>
</dbReference>
<dbReference type="Gene3D" id="2.60.40.1180">
    <property type="entry name" value="Golgi alpha-mannosidase II"/>
    <property type="match status" value="1"/>
</dbReference>
<dbReference type="GO" id="GO:0009313">
    <property type="term" value="P:oligosaccharide catabolic process"/>
    <property type="evidence" value="ECO:0007669"/>
    <property type="project" value="TreeGrafter"/>
</dbReference>
<dbReference type="InterPro" id="IPR027291">
    <property type="entry name" value="Glyco_hydro_38_N_sf"/>
</dbReference>
<dbReference type="AlphaFoldDB" id="A0A1I5VIL5"/>
<proteinExistence type="predicted"/>
<dbReference type="GO" id="GO:0006013">
    <property type="term" value="P:mannose metabolic process"/>
    <property type="evidence" value="ECO:0007669"/>
    <property type="project" value="InterPro"/>
</dbReference>
<protein>
    <submittedName>
        <fullName evidence="4">Glycosyl hydrolases family 38 N-terminal domain-containing protein</fullName>
    </submittedName>
</protein>
<sequence length="887" mass="99165">MKQKTLWLLTILLFSRSAAFAQQVKIDTAVRQIVLVFKTHFDIGYTDYAEAVVQKYSTSMMENALEIVEKNKKLPLEKQFVWTVSGWPMSQMLTQSVPAVKTKVEAALANGRFAVHALPFSMETESADLEMLVRGLNISSAISRKYGLSLPYDSKMSDVPSHSWILPTLLNNSGVKFLHIGCNPASQSPKVPVLFWWEGPDGSKLMTMYSEKYYGTSLLPPPDWPYKSWLAIMQTNDNSGPPTPEEVEKYLQDLHKLAPNAKVKIGRMSDFYDEIIKEKPRLPIVKGDMPDTWIHGFMSMPREVKDSRRISKELFALESLNTLYDMWSPKGYNISGLLSEAYTNTLLFDEHTFGMAMSHGSNGVWAYGDDFKIQRAKGVFDDIERSWKEKANRVFEADKKVTPSLNRQFRELAKEINVKGKAIVVYNSLPWKRDGVVTIKENTSGTAVKDVETGEMIPVSNEKNIIQFVAKNVPASGYRTYALVNENVTLSEKELFVSQSANSIENKYFKIQFDPAKGAISSIVEKSSGREMVDTKSEYGFGQYLYERFSKKDAENYTDVYVKAMGKEWANAELGRPNLSEGPHISETGKNARIVYSESPAAVSATMIFSPSANLPHDYSVTVSLYKNTPNVELIWNINNKPAEPWPEAGWISLPFKVENPTFKLGRLGGIVDPAKDFIKGTNFDYCFLNSGMSVIDNNGNGFGLSSPDAPGISLDRPGLWKFSGYFIPQKPNVFINLYNNIWSTNFTEWVEGSWSAKINLWGVDHFNNEKSIVTPSEESRSPLLSVLMHNNGGNLPVSAEGIELSQKGILVTAFGKNPDGNGTILRLWEQAGNSGKFTVTLPKGMKVLKATPVNLRGEKKGEPVKISSGKFECSFSAYAPLSFILE</sequence>
<dbReference type="Pfam" id="PF17677">
    <property type="entry name" value="Glyco_hydro38C2"/>
    <property type="match status" value="1"/>
</dbReference>
<dbReference type="Gene3D" id="3.20.110.10">
    <property type="entry name" value="Glycoside hydrolase 38, N terminal domain"/>
    <property type="match status" value="1"/>
</dbReference>
<organism evidence="4 5">
    <name type="scientific">Pseudarcicella hirudinis</name>
    <dbReference type="NCBI Taxonomy" id="1079859"/>
    <lineage>
        <taxon>Bacteria</taxon>
        <taxon>Pseudomonadati</taxon>
        <taxon>Bacteroidota</taxon>
        <taxon>Cytophagia</taxon>
        <taxon>Cytophagales</taxon>
        <taxon>Flectobacillaceae</taxon>
        <taxon>Pseudarcicella</taxon>
    </lineage>
</organism>
<feature type="domain" description="Glycosyl hydrolases family 38 C-terminal" evidence="3">
    <location>
        <begin position="810"/>
        <end position="873"/>
    </location>
</feature>
<dbReference type="SUPFAM" id="SSF74650">
    <property type="entry name" value="Galactose mutarotase-like"/>
    <property type="match status" value="1"/>
</dbReference>
<dbReference type="CDD" id="cd10791">
    <property type="entry name" value="GH38N_AMII_like_1"/>
    <property type="match status" value="1"/>
</dbReference>
<feature type="domain" description="Glycoside hydrolase family 38 N-terminal" evidence="2">
    <location>
        <begin position="33"/>
        <end position="221"/>
    </location>
</feature>
<gene>
    <name evidence="4" type="ORF">SAMN04515674_109142</name>
</gene>
<evidence type="ECO:0000259" key="2">
    <source>
        <dbReference type="Pfam" id="PF01074"/>
    </source>
</evidence>
<evidence type="ECO:0000313" key="5">
    <source>
        <dbReference type="Proteomes" id="UP000199306"/>
    </source>
</evidence>
<evidence type="ECO:0000313" key="4">
    <source>
        <dbReference type="EMBL" id="SFQ07330.1"/>
    </source>
</evidence>
<dbReference type="Proteomes" id="UP000199306">
    <property type="component" value="Unassembled WGS sequence"/>
</dbReference>
<dbReference type="GO" id="GO:0004559">
    <property type="term" value="F:alpha-mannosidase activity"/>
    <property type="evidence" value="ECO:0007669"/>
    <property type="project" value="InterPro"/>
</dbReference>
<dbReference type="PANTHER" id="PTHR46017:SF1">
    <property type="entry name" value="ALPHA-MANNOSIDASE 2C1"/>
    <property type="match status" value="1"/>
</dbReference>
<dbReference type="InterPro" id="IPR000602">
    <property type="entry name" value="Glyco_hydro_38_N"/>
</dbReference>
<dbReference type="GO" id="GO:0030246">
    <property type="term" value="F:carbohydrate binding"/>
    <property type="evidence" value="ECO:0007669"/>
    <property type="project" value="InterPro"/>
</dbReference>
<feature type="chain" id="PRO_5011527529" evidence="1">
    <location>
        <begin position="22"/>
        <end position="887"/>
    </location>
</feature>
<feature type="signal peptide" evidence="1">
    <location>
        <begin position="1"/>
        <end position="21"/>
    </location>
</feature>